<evidence type="ECO:0000313" key="3">
    <source>
        <dbReference type="Proteomes" id="UP000239415"/>
    </source>
</evidence>
<dbReference type="EMBL" id="PVMZ01000005">
    <property type="protein sequence ID" value="PRX21863.1"/>
    <property type="molecule type" value="Genomic_DNA"/>
</dbReference>
<organism evidence="2 3">
    <name type="scientific">Actinoplanes italicus</name>
    <dbReference type="NCBI Taxonomy" id="113567"/>
    <lineage>
        <taxon>Bacteria</taxon>
        <taxon>Bacillati</taxon>
        <taxon>Actinomycetota</taxon>
        <taxon>Actinomycetes</taxon>
        <taxon>Micromonosporales</taxon>
        <taxon>Micromonosporaceae</taxon>
        <taxon>Actinoplanes</taxon>
    </lineage>
</organism>
<comment type="caution">
    <text evidence="2">The sequence shown here is derived from an EMBL/GenBank/DDBJ whole genome shotgun (WGS) entry which is preliminary data.</text>
</comment>
<dbReference type="AlphaFoldDB" id="A0A2T0KEQ3"/>
<feature type="region of interest" description="Disordered" evidence="1">
    <location>
        <begin position="34"/>
        <end position="70"/>
    </location>
</feature>
<proteinExistence type="predicted"/>
<reference evidence="2 3" key="1">
    <citation type="submission" date="2018-03" db="EMBL/GenBank/DDBJ databases">
        <title>Genomic Encyclopedia of Archaeal and Bacterial Type Strains, Phase II (KMG-II): from individual species to whole genera.</title>
        <authorList>
            <person name="Goeker M."/>
        </authorList>
    </citation>
    <scope>NUCLEOTIDE SEQUENCE [LARGE SCALE GENOMIC DNA]</scope>
    <source>
        <strain evidence="2 3">DSM 43146</strain>
    </source>
</reference>
<protein>
    <submittedName>
        <fullName evidence="2">Uncharacterized protein</fullName>
    </submittedName>
</protein>
<keyword evidence="3" id="KW-1185">Reference proteome</keyword>
<dbReference type="Proteomes" id="UP000239415">
    <property type="component" value="Unassembled WGS sequence"/>
</dbReference>
<evidence type="ECO:0000313" key="2">
    <source>
        <dbReference type="EMBL" id="PRX21863.1"/>
    </source>
</evidence>
<accession>A0A2T0KEQ3</accession>
<sequence length="102" mass="10704">MDALLVIAGALLFMRLVGLVVLILADRADTTAGPVPPRVDPCLGPVQGLPPATGAQRGAGPRPGRPDGETVLLSRLTSGRLSREQYRAAMADLARRDSHAVR</sequence>
<gene>
    <name evidence="2" type="ORF">CLV67_10540</name>
</gene>
<evidence type="ECO:0000256" key="1">
    <source>
        <dbReference type="SAM" id="MobiDB-lite"/>
    </source>
</evidence>
<dbReference type="RefSeq" id="WP_106318327.1">
    <property type="nucleotide sequence ID" value="NZ_BOMO01000037.1"/>
</dbReference>
<name>A0A2T0KEQ3_9ACTN</name>
<feature type="compositionally biased region" description="Low complexity" evidence="1">
    <location>
        <begin position="50"/>
        <end position="62"/>
    </location>
</feature>